<keyword evidence="4" id="KW-1185">Reference proteome</keyword>
<feature type="compositionally biased region" description="Basic and acidic residues" evidence="1">
    <location>
        <begin position="49"/>
        <end position="63"/>
    </location>
</feature>
<name>A0A2G5TAV6_9PELO</name>
<organism evidence="3 4">
    <name type="scientific">Caenorhabditis nigoni</name>
    <dbReference type="NCBI Taxonomy" id="1611254"/>
    <lineage>
        <taxon>Eukaryota</taxon>
        <taxon>Metazoa</taxon>
        <taxon>Ecdysozoa</taxon>
        <taxon>Nematoda</taxon>
        <taxon>Chromadorea</taxon>
        <taxon>Rhabditida</taxon>
        <taxon>Rhabditina</taxon>
        <taxon>Rhabditomorpha</taxon>
        <taxon>Rhabditoidea</taxon>
        <taxon>Rhabditidae</taxon>
        <taxon>Peloderinae</taxon>
        <taxon>Caenorhabditis</taxon>
    </lineage>
</organism>
<feature type="compositionally biased region" description="Basic and acidic residues" evidence="1">
    <location>
        <begin position="128"/>
        <end position="142"/>
    </location>
</feature>
<accession>A0A2G5TAV6</accession>
<sequence length="142" mass="16696">MLSCVYLLEFLLILSPNSVQIDNKLSLNPIVNLNCLRIRLENSVAPQRQRNEKTKKSEPGSHERLKRRMKTWKVAPSEPKAREKIIWRRRGSKRSKRNIGSSRRAETILNDYNTEKPCQSGRSQSNADRQEQRRNVESRKLR</sequence>
<feature type="region of interest" description="Disordered" evidence="1">
    <location>
        <begin position="44"/>
        <end position="142"/>
    </location>
</feature>
<evidence type="ECO:0000256" key="2">
    <source>
        <dbReference type="SAM" id="SignalP"/>
    </source>
</evidence>
<feature type="compositionally biased region" description="Basic residues" evidence="1">
    <location>
        <begin position="87"/>
        <end position="97"/>
    </location>
</feature>
<dbReference type="AlphaFoldDB" id="A0A2G5TAV6"/>
<dbReference type="Proteomes" id="UP000230233">
    <property type="component" value="Chromosome V"/>
</dbReference>
<feature type="chain" id="PRO_5013841893" evidence="2">
    <location>
        <begin position="22"/>
        <end position="142"/>
    </location>
</feature>
<protein>
    <submittedName>
        <fullName evidence="3">Uncharacterized protein</fullName>
    </submittedName>
</protein>
<evidence type="ECO:0000313" key="4">
    <source>
        <dbReference type="Proteomes" id="UP000230233"/>
    </source>
</evidence>
<dbReference type="EMBL" id="PDUG01000005">
    <property type="protein sequence ID" value="PIC24377.1"/>
    <property type="molecule type" value="Genomic_DNA"/>
</dbReference>
<evidence type="ECO:0000313" key="3">
    <source>
        <dbReference type="EMBL" id="PIC24377.1"/>
    </source>
</evidence>
<comment type="caution">
    <text evidence="3">The sequence shown here is derived from an EMBL/GenBank/DDBJ whole genome shotgun (WGS) entry which is preliminary data.</text>
</comment>
<gene>
    <name evidence="3" type="primary">Cnig_chr_V.g17740</name>
    <name evidence="3" type="ORF">B9Z55_017740</name>
</gene>
<evidence type="ECO:0000256" key="1">
    <source>
        <dbReference type="SAM" id="MobiDB-lite"/>
    </source>
</evidence>
<feature type="compositionally biased region" description="Polar residues" evidence="1">
    <location>
        <begin position="110"/>
        <end position="127"/>
    </location>
</feature>
<proteinExistence type="predicted"/>
<feature type="signal peptide" evidence="2">
    <location>
        <begin position="1"/>
        <end position="21"/>
    </location>
</feature>
<reference evidence="4" key="1">
    <citation type="submission" date="2017-10" db="EMBL/GenBank/DDBJ databases">
        <title>Rapid genome shrinkage in a self-fertile nematode reveals novel sperm competition proteins.</title>
        <authorList>
            <person name="Yin D."/>
            <person name="Schwarz E.M."/>
            <person name="Thomas C.G."/>
            <person name="Felde R.L."/>
            <person name="Korf I.F."/>
            <person name="Cutter A.D."/>
            <person name="Schartner C.M."/>
            <person name="Ralston E.J."/>
            <person name="Meyer B.J."/>
            <person name="Haag E.S."/>
        </authorList>
    </citation>
    <scope>NUCLEOTIDE SEQUENCE [LARGE SCALE GENOMIC DNA]</scope>
    <source>
        <strain evidence="4">JU1422</strain>
    </source>
</reference>
<keyword evidence="2" id="KW-0732">Signal</keyword>